<organism evidence="7 8">
    <name type="scientific">Paeniglutamicibacter kerguelensis</name>
    <dbReference type="NCBI Taxonomy" id="254788"/>
    <lineage>
        <taxon>Bacteria</taxon>
        <taxon>Bacillati</taxon>
        <taxon>Actinomycetota</taxon>
        <taxon>Actinomycetes</taxon>
        <taxon>Micrococcales</taxon>
        <taxon>Micrococcaceae</taxon>
        <taxon>Paeniglutamicibacter</taxon>
    </lineage>
</organism>
<reference evidence="7 8" key="1">
    <citation type="submission" date="2021-03" db="EMBL/GenBank/DDBJ databases">
        <title>Sequencing the genomes of 1000 actinobacteria strains.</title>
        <authorList>
            <person name="Klenk H.-P."/>
        </authorList>
    </citation>
    <scope>NUCLEOTIDE SEQUENCE [LARGE SCALE GENOMIC DNA]</scope>
    <source>
        <strain evidence="7 8">DSM 15797</strain>
    </source>
</reference>
<evidence type="ECO:0000256" key="6">
    <source>
        <dbReference type="SAM" id="Phobius"/>
    </source>
</evidence>
<evidence type="ECO:0000313" key="7">
    <source>
        <dbReference type="EMBL" id="MBP2387528.1"/>
    </source>
</evidence>
<dbReference type="InterPro" id="IPR002293">
    <property type="entry name" value="AA/rel_permease1"/>
</dbReference>
<proteinExistence type="predicted"/>
<evidence type="ECO:0000256" key="4">
    <source>
        <dbReference type="ARBA" id="ARBA00022989"/>
    </source>
</evidence>
<comment type="caution">
    <text evidence="7">The sequence shown here is derived from an EMBL/GenBank/DDBJ whole genome shotgun (WGS) entry which is preliminary data.</text>
</comment>
<dbReference type="PIRSF" id="PIRSF006060">
    <property type="entry name" value="AA_transporter"/>
    <property type="match status" value="1"/>
</dbReference>
<evidence type="ECO:0000256" key="3">
    <source>
        <dbReference type="ARBA" id="ARBA00022692"/>
    </source>
</evidence>
<dbReference type="Pfam" id="PF13520">
    <property type="entry name" value="AA_permease_2"/>
    <property type="match status" value="1"/>
</dbReference>
<evidence type="ECO:0000256" key="2">
    <source>
        <dbReference type="ARBA" id="ARBA00022448"/>
    </source>
</evidence>
<dbReference type="PANTHER" id="PTHR45649:SF26">
    <property type="entry name" value="OS04G0435100 PROTEIN"/>
    <property type="match status" value="1"/>
</dbReference>
<dbReference type="RefSeq" id="WP_209999844.1">
    <property type="nucleotide sequence ID" value="NZ_BAAAJY010000011.1"/>
</dbReference>
<keyword evidence="8" id="KW-1185">Reference proteome</keyword>
<dbReference type="Gene3D" id="1.20.1740.10">
    <property type="entry name" value="Amino acid/polyamine transporter I"/>
    <property type="match status" value="1"/>
</dbReference>
<comment type="subcellular location">
    <subcellularLocation>
        <location evidence="1">Membrane</location>
        <topology evidence="1">Multi-pass membrane protein</topology>
    </subcellularLocation>
</comment>
<evidence type="ECO:0000313" key="8">
    <source>
        <dbReference type="Proteomes" id="UP001296993"/>
    </source>
</evidence>
<feature type="transmembrane region" description="Helical" evidence="6">
    <location>
        <begin position="33"/>
        <end position="55"/>
    </location>
</feature>
<feature type="transmembrane region" description="Helical" evidence="6">
    <location>
        <begin position="380"/>
        <end position="403"/>
    </location>
</feature>
<keyword evidence="4 6" id="KW-1133">Transmembrane helix</keyword>
<evidence type="ECO:0000256" key="1">
    <source>
        <dbReference type="ARBA" id="ARBA00004141"/>
    </source>
</evidence>
<feature type="transmembrane region" description="Helical" evidence="6">
    <location>
        <begin position="213"/>
        <end position="233"/>
    </location>
</feature>
<evidence type="ECO:0000256" key="5">
    <source>
        <dbReference type="ARBA" id="ARBA00023136"/>
    </source>
</evidence>
<feature type="transmembrane region" description="Helical" evidence="6">
    <location>
        <begin position="146"/>
        <end position="162"/>
    </location>
</feature>
<feature type="transmembrane region" description="Helical" evidence="6">
    <location>
        <begin position="415"/>
        <end position="436"/>
    </location>
</feature>
<protein>
    <submittedName>
        <fullName evidence="7">Amino acid transporter</fullName>
    </submittedName>
</protein>
<name>A0ABS4XGK3_9MICC</name>
<keyword evidence="3 6" id="KW-0812">Transmembrane</keyword>
<feature type="transmembrane region" description="Helical" evidence="6">
    <location>
        <begin position="354"/>
        <end position="374"/>
    </location>
</feature>
<keyword evidence="5 6" id="KW-0472">Membrane</keyword>
<feature type="transmembrane region" description="Helical" evidence="6">
    <location>
        <begin position="307"/>
        <end position="333"/>
    </location>
</feature>
<keyword evidence="2" id="KW-0813">Transport</keyword>
<feature type="transmembrane region" description="Helical" evidence="6">
    <location>
        <begin position="448"/>
        <end position="468"/>
    </location>
</feature>
<feature type="transmembrane region" description="Helical" evidence="6">
    <location>
        <begin position="169"/>
        <end position="193"/>
    </location>
</feature>
<dbReference type="Proteomes" id="UP001296993">
    <property type="component" value="Unassembled WGS sequence"/>
</dbReference>
<gene>
    <name evidence="7" type="ORF">JOF47_003039</name>
</gene>
<sequence>MSETLKVEQSSASDAPLEGGPVLKREMGFWSSFSLAFAFMSPIIGLYAVFALALTAAGPSFWWGMLVVLACQCLVALVLAELASRWPVAGGVCLWSRSLLGHTYSWYAGWAYIWTLVITVAAVSYGGSTFLASFLGWENPSSLTKVLLGAVILAISTIANSAGRRWLSLFVTISIICEVIASLGVGLVLIIFYRKNSLSTIFESFSSPSDSSAYIFGPFLAAVAIIGWSFVGFESAGAIAEEVRSPERKVPRAIITSLITVASVITFSALALLLAIPDLKAAVSGADPDPISTTLTTHFGVGISRPLLILIVLGFIAGVVALQAAVSRAIFAFARIDALPAAKTLRRLSKSDSLPINAVLVSAVASMLILAISASQVYGALISFATVGFYIAFAFPVVAALIVRLKGEWKQGPFSLGKFGLVINVAAVLWLGFEIINIAWPRMTDGPWYQNYSVIIIFVLLGISGYVLEKKLRKKSSSLI</sequence>
<feature type="transmembrane region" description="Helical" evidence="6">
    <location>
        <begin position="254"/>
        <end position="276"/>
    </location>
</feature>
<dbReference type="PANTHER" id="PTHR45649">
    <property type="entry name" value="AMINO-ACID PERMEASE BAT1"/>
    <property type="match status" value="1"/>
</dbReference>
<feature type="transmembrane region" description="Helical" evidence="6">
    <location>
        <begin position="104"/>
        <end position="126"/>
    </location>
</feature>
<feature type="transmembrane region" description="Helical" evidence="6">
    <location>
        <begin position="61"/>
        <end position="83"/>
    </location>
</feature>
<dbReference type="EMBL" id="JAGIOF010000001">
    <property type="protein sequence ID" value="MBP2387528.1"/>
    <property type="molecule type" value="Genomic_DNA"/>
</dbReference>
<accession>A0ABS4XGK3</accession>